<evidence type="ECO:0000313" key="13">
    <source>
        <dbReference type="Proteomes" id="UP000198838"/>
    </source>
</evidence>
<dbReference type="GO" id="GO:0006427">
    <property type="term" value="P:histidyl-tRNA aminoacylation"/>
    <property type="evidence" value="ECO:0007669"/>
    <property type="project" value="TreeGrafter"/>
</dbReference>
<feature type="binding site" evidence="10">
    <location>
        <begin position="81"/>
        <end position="83"/>
    </location>
    <ligand>
        <name>L-histidine</name>
        <dbReference type="ChEBI" id="CHEBI:57595"/>
    </ligand>
</feature>
<dbReference type="GO" id="GO:0140096">
    <property type="term" value="F:catalytic activity, acting on a protein"/>
    <property type="evidence" value="ECO:0007669"/>
    <property type="project" value="UniProtKB-ARBA"/>
</dbReference>
<dbReference type="GO" id="GO:0005737">
    <property type="term" value="C:cytoplasm"/>
    <property type="evidence" value="ECO:0007669"/>
    <property type="project" value="UniProtKB-SubCell"/>
</dbReference>
<dbReference type="PANTHER" id="PTHR43707:SF6">
    <property type="entry name" value="ATP PHOSPHORIBOSYLTRANSFERASE REGULATORY SUBUNIT"/>
    <property type="match status" value="1"/>
</dbReference>
<dbReference type="GO" id="GO:0000105">
    <property type="term" value="P:L-histidine biosynthetic process"/>
    <property type="evidence" value="ECO:0007669"/>
    <property type="project" value="UniProtKB-UniRule"/>
</dbReference>
<comment type="subunit">
    <text evidence="9">Heteromultimer composed of HisG and HisZ subunits.</text>
</comment>
<keyword evidence="5 9" id="KW-0963">Cytoplasm</keyword>
<dbReference type="PIRSF" id="PIRSF001549">
    <property type="entry name" value="His-tRNA_synth"/>
    <property type="match status" value="1"/>
</dbReference>
<dbReference type="AlphaFoldDB" id="A0A1I0VBP2"/>
<dbReference type="EMBL" id="FOJY01000001">
    <property type="protein sequence ID" value="SFA73006.1"/>
    <property type="molecule type" value="Genomic_DNA"/>
</dbReference>
<dbReference type="InterPro" id="IPR004516">
    <property type="entry name" value="HisRS/HisZ"/>
</dbReference>
<dbReference type="InterPro" id="IPR006195">
    <property type="entry name" value="aa-tRNA-synth_II"/>
</dbReference>
<evidence type="ECO:0000256" key="1">
    <source>
        <dbReference type="ARBA" id="ARBA00004496"/>
    </source>
</evidence>
<name>A0A1I0VBP2_9FIRM</name>
<evidence type="ECO:0000256" key="8">
    <source>
        <dbReference type="ARBA" id="ARBA00025246"/>
    </source>
</evidence>
<dbReference type="InterPro" id="IPR004517">
    <property type="entry name" value="HisZ"/>
</dbReference>
<dbReference type="UniPathway" id="UPA00031">
    <property type="reaction ID" value="UER00006"/>
</dbReference>
<evidence type="ECO:0000256" key="3">
    <source>
        <dbReference type="ARBA" id="ARBA00005539"/>
    </source>
</evidence>
<reference evidence="12 13" key="1">
    <citation type="submission" date="2016-10" db="EMBL/GenBank/DDBJ databases">
        <authorList>
            <person name="de Groot N.N."/>
        </authorList>
    </citation>
    <scope>NUCLEOTIDE SEQUENCE [LARGE SCALE GENOMIC DNA]</scope>
    <source>
        <strain evidence="12 13">DSM 5522</strain>
    </source>
</reference>
<proteinExistence type="inferred from homology"/>
<keyword evidence="7 9" id="KW-0368">Histidine biosynthesis</keyword>
<dbReference type="OrthoDB" id="9800814at2"/>
<comment type="subcellular location">
    <subcellularLocation>
        <location evidence="1 9">Cytoplasm</location>
    </subcellularLocation>
</comment>
<evidence type="ECO:0000256" key="5">
    <source>
        <dbReference type="ARBA" id="ARBA00022490"/>
    </source>
</evidence>
<keyword evidence="13" id="KW-1185">Reference proteome</keyword>
<dbReference type="GO" id="GO:0004821">
    <property type="term" value="F:histidine-tRNA ligase activity"/>
    <property type="evidence" value="ECO:0007669"/>
    <property type="project" value="TreeGrafter"/>
</dbReference>
<dbReference type="PROSITE" id="PS50862">
    <property type="entry name" value="AA_TRNA_LIGASE_II"/>
    <property type="match status" value="1"/>
</dbReference>
<dbReference type="InterPro" id="IPR041715">
    <property type="entry name" value="HisRS-like_core"/>
</dbReference>
<dbReference type="Gene3D" id="3.30.930.10">
    <property type="entry name" value="Bira Bifunctional Protein, Domain 2"/>
    <property type="match status" value="1"/>
</dbReference>
<evidence type="ECO:0000256" key="9">
    <source>
        <dbReference type="HAMAP-Rule" id="MF_00125"/>
    </source>
</evidence>
<gene>
    <name evidence="9" type="primary">hisZ</name>
    <name evidence="12" type="ORF">SAMN05216249_101234</name>
</gene>
<feature type="domain" description="Aminoacyl-transfer RNA synthetases class-II family profile" evidence="11">
    <location>
        <begin position="26"/>
        <end position="332"/>
    </location>
</feature>
<evidence type="ECO:0000256" key="4">
    <source>
        <dbReference type="ARBA" id="ARBA00020397"/>
    </source>
</evidence>
<dbReference type="Pfam" id="PF13393">
    <property type="entry name" value="tRNA-synt_His"/>
    <property type="match status" value="1"/>
</dbReference>
<dbReference type="RefSeq" id="WP_092869939.1">
    <property type="nucleotide sequence ID" value="NZ_FOJY01000001.1"/>
</dbReference>
<evidence type="ECO:0000259" key="11">
    <source>
        <dbReference type="PROSITE" id="PS50862"/>
    </source>
</evidence>
<dbReference type="InterPro" id="IPR045864">
    <property type="entry name" value="aa-tRNA-synth_II/BPL/LPL"/>
</dbReference>
<keyword evidence="6 9" id="KW-0028">Amino-acid biosynthesis</keyword>
<dbReference type="SUPFAM" id="SSF55681">
    <property type="entry name" value="Class II aaRS and biotin synthetases"/>
    <property type="match status" value="1"/>
</dbReference>
<evidence type="ECO:0000256" key="6">
    <source>
        <dbReference type="ARBA" id="ARBA00022605"/>
    </source>
</evidence>
<keyword evidence="12" id="KW-0808">Transferase</keyword>
<evidence type="ECO:0000256" key="10">
    <source>
        <dbReference type="PIRSR" id="PIRSR001549-1"/>
    </source>
</evidence>
<dbReference type="GO" id="GO:0016757">
    <property type="term" value="F:glycosyltransferase activity"/>
    <property type="evidence" value="ECO:0007669"/>
    <property type="project" value="UniProtKB-KW"/>
</dbReference>
<comment type="miscellaneous">
    <text evidence="9">This function is generally fulfilled by the C-terminal part of HisG, which is missing in some bacteria such as this one.</text>
</comment>
<dbReference type="HAMAP" id="MF_00125">
    <property type="entry name" value="HisZ"/>
    <property type="match status" value="1"/>
</dbReference>
<dbReference type="PANTHER" id="PTHR43707">
    <property type="entry name" value="HISTIDYL-TRNA SYNTHETASE"/>
    <property type="match status" value="1"/>
</dbReference>
<feature type="binding site" evidence="10">
    <location>
        <position position="125"/>
    </location>
    <ligand>
        <name>L-histidine</name>
        <dbReference type="ChEBI" id="CHEBI:57595"/>
    </ligand>
</feature>
<sequence length="422" mass="48699">MKDILLHTPEGVRDIYNYECEEKEIVKEKLHNTIHKYGYHSIETPTIEFFDIFSKDIGTTPSKELYRFFDKDGNTLVLRPDFTPSIARCAAKYYQDESIPVKLCYTGQTFVNHASYQGRLKETTQMGAELIGDTSIDADVEILALLIECLKNAGLNDFQISIGEVDFFNSLIEESNIDSFVEEELRELITKKNFFGVEELVDSLDMNEDHKNLFLNLLQLYGNIEVLEAAKKLTSNEKALKAIDRIEEIFNILKCFGYEKYISFDLGLITKIKYYTGITFKAFTYGSGDDIASGGRYDTLIEKFGKEAPSIGFALNLDKILIAMQRQKIDVPLNTDSKLVIYEKENRECAIDFCQNLREKNIKVNMLITDKFDGFEKYFEYAKSNVISDIIYLKNNENIQIYNLTRKKSVNLVLEIYKNEYL</sequence>
<evidence type="ECO:0000256" key="2">
    <source>
        <dbReference type="ARBA" id="ARBA00004667"/>
    </source>
</evidence>
<comment type="similarity">
    <text evidence="3 9">Belongs to the class-II aminoacyl-tRNA synthetase family. HisZ subfamily.</text>
</comment>
<comment type="pathway">
    <text evidence="2 9">Amino-acid biosynthesis; L-histidine biosynthesis; L-histidine from 5-phospho-alpha-D-ribose 1-diphosphate: step 1/9.</text>
</comment>
<protein>
    <recommendedName>
        <fullName evidence="4 9">ATP phosphoribosyltransferase regulatory subunit</fullName>
    </recommendedName>
</protein>
<evidence type="ECO:0000256" key="7">
    <source>
        <dbReference type="ARBA" id="ARBA00023102"/>
    </source>
</evidence>
<keyword evidence="12" id="KW-0328">Glycosyltransferase</keyword>
<evidence type="ECO:0000313" key="12">
    <source>
        <dbReference type="EMBL" id="SFA73006.1"/>
    </source>
</evidence>
<organism evidence="12 13">
    <name type="scientific">Acetitomaculum ruminis DSM 5522</name>
    <dbReference type="NCBI Taxonomy" id="1120918"/>
    <lineage>
        <taxon>Bacteria</taxon>
        <taxon>Bacillati</taxon>
        <taxon>Bacillota</taxon>
        <taxon>Clostridia</taxon>
        <taxon>Lachnospirales</taxon>
        <taxon>Lachnospiraceae</taxon>
        <taxon>Acetitomaculum</taxon>
    </lineage>
</organism>
<dbReference type="NCBIfam" id="TIGR00443">
    <property type="entry name" value="hisZ_biosyn_reg"/>
    <property type="match status" value="1"/>
</dbReference>
<dbReference type="STRING" id="1120918.SAMN05216249_101234"/>
<accession>A0A1I0VBP2</accession>
<feature type="binding site" evidence="10">
    <location>
        <position position="129"/>
    </location>
    <ligand>
        <name>L-histidine</name>
        <dbReference type="ChEBI" id="CHEBI:57595"/>
    </ligand>
</feature>
<feature type="binding site" evidence="10">
    <location>
        <begin position="274"/>
        <end position="275"/>
    </location>
    <ligand>
        <name>L-histidine</name>
        <dbReference type="ChEBI" id="CHEBI:57595"/>
    </ligand>
</feature>
<dbReference type="CDD" id="cd00773">
    <property type="entry name" value="HisRS-like_core"/>
    <property type="match status" value="1"/>
</dbReference>
<comment type="function">
    <text evidence="8 9">Required for the first step of histidine biosynthesis. May allow the feedback regulation of ATP phosphoribosyltransferase activity by histidine.</text>
</comment>
<dbReference type="Proteomes" id="UP000198838">
    <property type="component" value="Unassembled WGS sequence"/>
</dbReference>